<protein>
    <recommendedName>
        <fullName evidence="3">Transposase</fullName>
    </recommendedName>
</protein>
<keyword evidence="2" id="KW-1185">Reference proteome</keyword>
<accession>A0A367RVS0</accession>
<organism evidence="1 2">
    <name type="scientific">Nostoc minutum NIES-26</name>
    <dbReference type="NCBI Taxonomy" id="1844469"/>
    <lineage>
        <taxon>Bacteria</taxon>
        <taxon>Bacillati</taxon>
        <taxon>Cyanobacteriota</taxon>
        <taxon>Cyanophyceae</taxon>
        <taxon>Nostocales</taxon>
        <taxon>Nostocaceae</taxon>
        <taxon>Nostoc</taxon>
    </lineage>
</organism>
<comment type="caution">
    <text evidence="1">The sequence shown here is derived from an EMBL/GenBank/DDBJ whole genome shotgun (WGS) entry which is preliminary data.</text>
</comment>
<dbReference type="EMBL" id="LXQD01000046">
    <property type="protein sequence ID" value="RCJ40635.1"/>
    <property type="molecule type" value="Genomic_DNA"/>
</dbReference>
<dbReference type="AlphaFoldDB" id="A0A367RVS0"/>
<evidence type="ECO:0000313" key="2">
    <source>
        <dbReference type="Proteomes" id="UP000252107"/>
    </source>
</evidence>
<evidence type="ECO:0008006" key="3">
    <source>
        <dbReference type="Google" id="ProtNLM"/>
    </source>
</evidence>
<sequence>MLPIENGLHWIKDVVFGEDTAPFCAYNAATNWSIIRTFVINLLRAKGYRSLTKAQRFLCHDLEQLFSLLTMN</sequence>
<name>A0A367RVS0_9NOSO</name>
<gene>
    <name evidence="1" type="ORF">A6770_37530</name>
</gene>
<dbReference type="Proteomes" id="UP000252107">
    <property type="component" value="Unassembled WGS sequence"/>
</dbReference>
<evidence type="ECO:0000313" key="1">
    <source>
        <dbReference type="EMBL" id="RCJ40635.1"/>
    </source>
</evidence>
<reference evidence="1" key="1">
    <citation type="submission" date="2016-04" db="EMBL/GenBank/DDBJ databases">
        <authorList>
            <person name="Tabuchi Yagui T.R."/>
        </authorList>
    </citation>
    <scope>NUCLEOTIDE SEQUENCE [LARGE SCALE GENOMIC DNA]</scope>
    <source>
        <strain evidence="1">NIES-26</strain>
    </source>
</reference>
<proteinExistence type="predicted"/>